<evidence type="ECO:0000256" key="8">
    <source>
        <dbReference type="RuleBase" id="RU361140"/>
    </source>
</evidence>
<keyword evidence="6 8" id="KW-0046">Antibiotic resistance</keyword>
<dbReference type="GO" id="GO:0005886">
    <property type="term" value="C:plasma membrane"/>
    <property type="evidence" value="ECO:0007669"/>
    <property type="project" value="TreeGrafter"/>
</dbReference>
<evidence type="ECO:0000256" key="7">
    <source>
        <dbReference type="PIRSR" id="PIRSR602137-50"/>
    </source>
</evidence>
<dbReference type="InterPro" id="IPR012338">
    <property type="entry name" value="Beta-lactam/transpept-like"/>
</dbReference>
<organism evidence="11 12">
    <name type="scientific">Rufibacter quisquiliarum</name>
    <dbReference type="NCBI Taxonomy" id="1549639"/>
    <lineage>
        <taxon>Bacteria</taxon>
        <taxon>Pseudomonadati</taxon>
        <taxon>Bacteroidota</taxon>
        <taxon>Cytophagia</taxon>
        <taxon>Cytophagales</taxon>
        <taxon>Hymenobacteraceae</taxon>
        <taxon>Rufibacter</taxon>
    </lineage>
</organism>
<dbReference type="RefSeq" id="WP_182512504.1">
    <property type="nucleotide sequence ID" value="NZ_JACJIQ010000005.1"/>
</dbReference>
<feature type="domain" description="Penicillin-binding protein transpeptidase" evidence="10">
    <location>
        <begin position="61"/>
        <end position="237"/>
    </location>
</feature>
<evidence type="ECO:0000313" key="11">
    <source>
        <dbReference type="EMBL" id="MBA9076758.1"/>
    </source>
</evidence>
<feature type="active site" description="Acyl-ester intermediate" evidence="7">
    <location>
        <position position="63"/>
    </location>
</feature>
<dbReference type="SUPFAM" id="SSF56601">
    <property type="entry name" value="beta-lactamase/transpeptidase-like"/>
    <property type="match status" value="1"/>
</dbReference>
<evidence type="ECO:0000256" key="3">
    <source>
        <dbReference type="ARBA" id="ARBA00012865"/>
    </source>
</evidence>
<gene>
    <name evidence="11" type="ORF">FHS90_001466</name>
</gene>
<accession>A0A839GQS1</accession>
<dbReference type="GO" id="GO:0008800">
    <property type="term" value="F:beta-lactamase activity"/>
    <property type="evidence" value="ECO:0007669"/>
    <property type="project" value="UniProtKB-UniRule"/>
</dbReference>
<dbReference type="InterPro" id="IPR001460">
    <property type="entry name" value="PCN-bd_Tpept"/>
</dbReference>
<evidence type="ECO:0000256" key="5">
    <source>
        <dbReference type="ARBA" id="ARBA00022801"/>
    </source>
</evidence>
<protein>
    <recommendedName>
        <fullName evidence="3 8">Beta-lactamase</fullName>
        <ecNumber evidence="3 8">3.5.2.6</ecNumber>
    </recommendedName>
</protein>
<dbReference type="AlphaFoldDB" id="A0A839GQS1"/>
<reference evidence="11 12" key="1">
    <citation type="submission" date="2020-08" db="EMBL/GenBank/DDBJ databases">
        <title>Genomic Encyclopedia of Type Strains, Phase IV (KMG-IV): sequencing the most valuable type-strain genomes for metagenomic binning, comparative biology and taxonomic classification.</title>
        <authorList>
            <person name="Goeker M."/>
        </authorList>
    </citation>
    <scope>NUCLEOTIDE SEQUENCE [LARGE SCALE GENOMIC DNA]</scope>
    <source>
        <strain evidence="11 12">DSM 29854</strain>
    </source>
</reference>
<dbReference type="Pfam" id="PF00905">
    <property type="entry name" value="Transpeptidase"/>
    <property type="match status" value="1"/>
</dbReference>
<evidence type="ECO:0000256" key="4">
    <source>
        <dbReference type="ARBA" id="ARBA00022729"/>
    </source>
</evidence>
<dbReference type="InterPro" id="IPR050515">
    <property type="entry name" value="Beta-lactam/transpept"/>
</dbReference>
<name>A0A839GQS1_9BACT</name>
<evidence type="ECO:0000313" key="12">
    <source>
        <dbReference type="Proteomes" id="UP000563094"/>
    </source>
</evidence>
<sequence length="265" mass="30651">MKPYQVLLPLLLFVSSCLCRAQDLQQPFKDCQLEGSITVYDYHQKRWLYSDSADAHRASLPASTFKIPHSLIALETGAVKDEHEVFPWDGTPREVAAWNGDTDMKNAFANSTVWFYVRLAERLGNSTYRRYFKRMNYGNGKMAKAQGADFWNYGDFAVSPREQILFLQKLHEGKLPFKQQNLQKVKQFMVVEQTPAYTLRAKTGWTKYNNVDSGWWVGYVETRGNVFFFATRLHKPRSTVHPHFSDCRKTITRKVLHQLGVLPSA</sequence>
<comment type="catalytic activity">
    <reaction evidence="1 8">
        <text>a beta-lactam + H2O = a substituted beta-amino acid</text>
        <dbReference type="Rhea" id="RHEA:20401"/>
        <dbReference type="ChEBI" id="CHEBI:15377"/>
        <dbReference type="ChEBI" id="CHEBI:35627"/>
        <dbReference type="ChEBI" id="CHEBI:140347"/>
        <dbReference type="EC" id="3.5.2.6"/>
    </reaction>
</comment>
<dbReference type="GO" id="GO:0017001">
    <property type="term" value="P:antibiotic catabolic process"/>
    <property type="evidence" value="ECO:0007669"/>
    <property type="project" value="InterPro"/>
</dbReference>
<dbReference type="PROSITE" id="PS00337">
    <property type="entry name" value="BETA_LACTAMASE_D"/>
    <property type="match status" value="1"/>
</dbReference>
<dbReference type="EC" id="3.5.2.6" evidence="3 8"/>
<evidence type="ECO:0000259" key="10">
    <source>
        <dbReference type="Pfam" id="PF00905"/>
    </source>
</evidence>
<evidence type="ECO:0000256" key="6">
    <source>
        <dbReference type="ARBA" id="ARBA00023251"/>
    </source>
</evidence>
<comment type="similarity">
    <text evidence="2 8">Belongs to the class-D beta-lactamase family.</text>
</comment>
<dbReference type="GO" id="GO:0008658">
    <property type="term" value="F:penicillin binding"/>
    <property type="evidence" value="ECO:0007669"/>
    <property type="project" value="InterPro"/>
</dbReference>
<dbReference type="GO" id="GO:0071555">
    <property type="term" value="P:cell wall organization"/>
    <property type="evidence" value="ECO:0007669"/>
    <property type="project" value="TreeGrafter"/>
</dbReference>
<feature type="chain" id="PRO_5032761680" description="Beta-lactamase" evidence="9">
    <location>
        <begin position="22"/>
        <end position="265"/>
    </location>
</feature>
<proteinExistence type="inferred from homology"/>
<evidence type="ECO:0000256" key="9">
    <source>
        <dbReference type="SAM" id="SignalP"/>
    </source>
</evidence>
<keyword evidence="4 9" id="KW-0732">Signal</keyword>
<dbReference type="PANTHER" id="PTHR30627:SF6">
    <property type="entry name" value="BETA-LACTAMASE YBXI-RELATED"/>
    <property type="match status" value="1"/>
</dbReference>
<dbReference type="PROSITE" id="PS51257">
    <property type="entry name" value="PROKAR_LIPOPROTEIN"/>
    <property type="match status" value="1"/>
</dbReference>
<dbReference type="InterPro" id="IPR002137">
    <property type="entry name" value="Beta-lactam_class-D_AS"/>
</dbReference>
<keyword evidence="12" id="KW-1185">Reference proteome</keyword>
<evidence type="ECO:0000256" key="1">
    <source>
        <dbReference type="ARBA" id="ARBA00001526"/>
    </source>
</evidence>
<dbReference type="Gene3D" id="3.40.710.10">
    <property type="entry name" value="DD-peptidase/beta-lactamase superfamily"/>
    <property type="match status" value="1"/>
</dbReference>
<dbReference type="PANTHER" id="PTHR30627">
    <property type="entry name" value="PEPTIDOGLYCAN D,D-TRANSPEPTIDASE"/>
    <property type="match status" value="1"/>
</dbReference>
<dbReference type="Proteomes" id="UP000563094">
    <property type="component" value="Unassembled WGS sequence"/>
</dbReference>
<feature type="signal peptide" evidence="9">
    <location>
        <begin position="1"/>
        <end position="21"/>
    </location>
</feature>
<keyword evidence="5 8" id="KW-0378">Hydrolase</keyword>
<feature type="modified residue" description="N6-carboxylysine" evidence="7">
    <location>
        <position position="66"/>
    </location>
</feature>
<comment type="caution">
    <text evidence="11">The sequence shown here is derived from an EMBL/GenBank/DDBJ whole genome shotgun (WGS) entry which is preliminary data.</text>
</comment>
<dbReference type="GO" id="GO:0046677">
    <property type="term" value="P:response to antibiotic"/>
    <property type="evidence" value="ECO:0007669"/>
    <property type="project" value="UniProtKB-UniRule"/>
</dbReference>
<evidence type="ECO:0000256" key="2">
    <source>
        <dbReference type="ARBA" id="ARBA00007898"/>
    </source>
</evidence>
<dbReference type="EMBL" id="JACJIQ010000005">
    <property type="protein sequence ID" value="MBA9076758.1"/>
    <property type="molecule type" value="Genomic_DNA"/>
</dbReference>